<dbReference type="PANTHER" id="PTHR44111">
    <property type="entry name" value="ELONGATOR COMPLEX PROTEIN 2"/>
    <property type="match status" value="1"/>
</dbReference>
<evidence type="ECO:0000256" key="9">
    <source>
        <dbReference type="ARBA" id="ARBA00022737"/>
    </source>
</evidence>
<keyword evidence="10" id="KW-0539">Nucleus</keyword>
<evidence type="ECO:0000256" key="12">
    <source>
        <dbReference type="SAM" id="MobiDB-lite"/>
    </source>
</evidence>
<feature type="region of interest" description="Disordered" evidence="12">
    <location>
        <begin position="252"/>
        <end position="277"/>
    </location>
</feature>
<protein>
    <recommendedName>
        <fullName evidence="5">Elongator complex protein 2</fullName>
    </recommendedName>
</protein>
<feature type="region of interest" description="Disordered" evidence="12">
    <location>
        <begin position="127"/>
        <end position="153"/>
    </location>
</feature>
<feature type="compositionally biased region" description="Low complexity" evidence="12">
    <location>
        <begin position="300"/>
        <end position="319"/>
    </location>
</feature>
<feature type="compositionally biased region" description="Basic and acidic residues" evidence="12">
    <location>
        <begin position="254"/>
        <end position="274"/>
    </location>
</feature>
<dbReference type="EMBL" id="JAKJXP020000073">
    <property type="protein sequence ID" value="KAK7749398.1"/>
    <property type="molecule type" value="Genomic_DNA"/>
</dbReference>
<sequence length="1016" mass="107905">MSDEGAAAASSSAGVDVGVDVRYLSAGANRHTAVADWSEDGIVAFGADCNVALWRPNDVTPRGITHLLSGHKEVVKAVKFLPRKRKEEAARTADEQRNGHPPGSVSPSYLLSGADDQHLKVWRLLSTPSDRPAGEEEDEGDLSKATGGRSGSSSSIRVECIQTVHAHAAAVNCIAALGELAGSHAERSWTTARRTEPWIFATGAADASVKVWSFIDIVVDDGAVPAGLQLLQTIRPSPKLFPLALALSELGGGSEKKEDGGDDKGNGNDNDEKGTPPLVLAVAGTRDIVQIYVADSVPFSNNSNSDSNSNNISNSNNNDGPALLKKEPDDGGFFRIQATLSGHEGWIRSLDFAREETEEGGSGDLILASASQDKYIRLWRFHAGTELPPVAAADPTDPASILGRAAGGPGAKSPSNKAHRLKTAAAATNGGRDASNQYSITFEALLLGHDDWIYSAKWRPSLATTKHRRRLQLLSASADNTLAIWEADPSSGIWVTTARLGEISREKGATTATGSTGGFWTGLWAPGDARSVACLGRTGSWRVWGLDDVGDEEDGRWMPRVGITGHTRAVTGIAWSGGGGSGSGSGDYLLSTSADQTTRLHAPWVTNSRRDSSSNNSNEKKKKRKHAYTWHEMGRPQIHGYDLNCVDSLGPAQFVSGADEKLMRVFDEPRSVARLLHQVSGITSGGGDGGGADHLRPDAADMPVLGLSNKAIVEDDDNINGDNENGVPATTTEGNDKSEETATAPPSEDALSRHTLWPEAEKLYGHGYEVSCLAGSHSGRLVASACRASSANHAVIRLFETAPRWAEIRPPLAAHSLTATRLRFSPPGDRYLLSVGRDRVWAVFAREGEKGEQVEEEEGEGAERDGGAPINEEKNGNEDGKGPSSSSSSNDNNNNRYKLLQSNPKGHSRMILDAAWAPAPLAEAQLVFATAGRDKQVKIWRRAGTGAAPGNIVCATAIPETHPVTAVDFLPRILATEQQQHQRLVLAVGTEAGRVSLHGLDAATLGVVWSLTLRPE</sequence>
<dbReference type="Pfam" id="PF00400">
    <property type="entry name" value="WD40"/>
    <property type="match status" value="4"/>
</dbReference>
<evidence type="ECO:0000256" key="6">
    <source>
        <dbReference type="ARBA" id="ARBA00022490"/>
    </source>
</evidence>
<proteinExistence type="inferred from homology"/>
<keyword evidence="6" id="KW-0963">Cytoplasm</keyword>
<evidence type="ECO:0000313" key="14">
    <source>
        <dbReference type="Proteomes" id="UP001320420"/>
    </source>
</evidence>
<evidence type="ECO:0000256" key="2">
    <source>
        <dbReference type="ARBA" id="ARBA00004496"/>
    </source>
</evidence>
<keyword evidence="8" id="KW-0819">tRNA processing</keyword>
<keyword evidence="9" id="KW-0677">Repeat</keyword>
<evidence type="ECO:0000256" key="8">
    <source>
        <dbReference type="ARBA" id="ARBA00022694"/>
    </source>
</evidence>
<feature type="region of interest" description="Disordered" evidence="12">
    <location>
        <begin position="300"/>
        <end position="328"/>
    </location>
</feature>
<organism evidence="13 14">
    <name type="scientific">Diatrype stigma</name>
    <dbReference type="NCBI Taxonomy" id="117547"/>
    <lineage>
        <taxon>Eukaryota</taxon>
        <taxon>Fungi</taxon>
        <taxon>Dikarya</taxon>
        <taxon>Ascomycota</taxon>
        <taxon>Pezizomycotina</taxon>
        <taxon>Sordariomycetes</taxon>
        <taxon>Xylariomycetidae</taxon>
        <taxon>Xylariales</taxon>
        <taxon>Diatrypaceae</taxon>
        <taxon>Diatrype</taxon>
    </lineage>
</organism>
<dbReference type="FunFam" id="2.130.10.10:FF:000400">
    <property type="entry name" value="Elongator acetyltransferase complex subunit 2"/>
    <property type="match status" value="1"/>
</dbReference>
<evidence type="ECO:0000256" key="7">
    <source>
        <dbReference type="ARBA" id="ARBA00022574"/>
    </source>
</evidence>
<dbReference type="SMART" id="SM00320">
    <property type="entry name" value="WD40"/>
    <property type="match status" value="10"/>
</dbReference>
<comment type="similarity">
    <text evidence="4">Belongs to the WD repeat ELP2 family.</text>
</comment>
<evidence type="ECO:0000256" key="5">
    <source>
        <dbReference type="ARBA" id="ARBA00020267"/>
    </source>
</evidence>
<dbReference type="InterPro" id="IPR037289">
    <property type="entry name" value="Elp2"/>
</dbReference>
<dbReference type="GO" id="GO:0002098">
    <property type="term" value="P:tRNA wobble uridine modification"/>
    <property type="evidence" value="ECO:0007669"/>
    <property type="project" value="InterPro"/>
</dbReference>
<dbReference type="InterPro" id="IPR015943">
    <property type="entry name" value="WD40/YVTN_repeat-like_dom_sf"/>
</dbReference>
<evidence type="ECO:0000256" key="11">
    <source>
        <dbReference type="PROSITE-ProRule" id="PRU00221"/>
    </source>
</evidence>
<feature type="repeat" description="WD" evidence="11">
    <location>
        <begin position="340"/>
        <end position="389"/>
    </location>
</feature>
<comment type="pathway">
    <text evidence="3">tRNA modification; 5-methoxycarbonylmethyl-2-thiouridine-tRNA biosynthesis.</text>
</comment>
<reference evidence="13 14" key="1">
    <citation type="submission" date="2024-02" db="EMBL/GenBank/DDBJ databases">
        <title>De novo assembly and annotation of 12 fungi associated with fruit tree decline syndrome in Ontario, Canada.</title>
        <authorList>
            <person name="Sulman M."/>
            <person name="Ellouze W."/>
            <person name="Ilyukhin E."/>
        </authorList>
    </citation>
    <scope>NUCLEOTIDE SEQUENCE [LARGE SCALE GENOMIC DNA]</scope>
    <source>
        <strain evidence="13 14">M11/M66-122</strain>
    </source>
</reference>
<dbReference type="SUPFAM" id="SSF50978">
    <property type="entry name" value="WD40 repeat-like"/>
    <property type="match status" value="2"/>
</dbReference>
<accession>A0AAN9UKV3</accession>
<evidence type="ECO:0000256" key="3">
    <source>
        <dbReference type="ARBA" id="ARBA00005043"/>
    </source>
</evidence>
<evidence type="ECO:0000256" key="4">
    <source>
        <dbReference type="ARBA" id="ARBA00005881"/>
    </source>
</evidence>
<keyword evidence="14" id="KW-1185">Reference proteome</keyword>
<name>A0AAN9UKV3_9PEZI</name>
<evidence type="ECO:0000256" key="10">
    <source>
        <dbReference type="ARBA" id="ARBA00023242"/>
    </source>
</evidence>
<dbReference type="GO" id="GO:0005737">
    <property type="term" value="C:cytoplasm"/>
    <property type="evidence" value="ECO:0007669"/>
    <property type="project" value="UniProtKB-SubCell"/>
</dbReference>
<feature type="region of interest" description="Disordered" evidence="12">
    <location>
        <begin position="599"/>
        <end position="626"/>
    </location>
</feature>
<feature type="compositionally biased region" description="Low complexity" evidence="12">
    <location>
        <begin position="884"/>
        <end position="895"/>
    </location>
</feature>
<feature type="compositionally biased region" description="Basic and acidic residues" evidence="12">
    <location>
        <begin position="85"/>
        <end position="98"/>
    </location>
</feature>
<evidence type="ECO:0000256" key="1">
    <source>
        <dbReference type="ARBA" id="ARBA00004123"/>
    </source>
</evidence>
<feature type="compositionally biased region" description="Basic and acidic residues" evidence="12">
    <location>
        <begin position="861"/>
        <end position="881"/>
    </location>
</feature>
<dbReference type="GO" id="GO:0033588">
    <property type="term" value="C:elongator holoenzyme complex"/>
    <property type="evidence" value="ECO:0007669"/>
    <property type="project" value="InterPro"/>
</dbReference>
<keyword evidence="7 11" id="KW-0853">WD repeat</keyword>
<dbReference type="PROSITE" id="PS50082">
    <property type="entry name" value="WD_REPEATS_2"/>
    <property type="match status" value="1"/>
</dbReference>
<dbReference type="InterPro" id="IPR001680">
    <property type="entry name" value="WD40_rpt"/>
</dbReference>
<feature type="region of interest" description="Disordered" evidence="12">
    <location>
        <begin position="85"/>
        <end position="110"/>
    </location>
</feature>
<dbReference type="InterPro" id="IPR036322">
    <property type="entry name" value="WD40_repeat_dom_sf"/>
</dbReference>
<dbReference type="GO" id="GO:0005634">
    <property type="term" value="C:nucleus"/>
    <property type="evidence" value="ECO:0007669"/>
    <property type="project" value="UniProtKB-SubCell"/>
</dbReference>
<dbReference type="Gene3D" id="2.130.10.10">
    <property type="entry name" value="YVTN repeat-like/Quinoprotein amine dehydrogenase"/>
    <property type="match status" value="5"/>
</dbReference>
<dbReference type="PANTHER" id="PTHR44111:SF1">
    <property type="entry name" value="ELONGATOR COMPLEX PROTEIN 2"/>
    <property type="match status" value="1"/>
</dbReference>
<feature type="region of interest" description="Disordered" evidence="12">
    <location>
        <begin position="848"/>
        <end position="901"/>
    </location>
</feature>
<comment type="caution">
    <text evidence="13">The sequence shown here is derived from an EMBL/GenBank/DDBJ whole genome shotgun (WGS) entry which is preliminary data.</text>
</comment>
<feature type="region of interest" description="Disordered" evidence="12">
    <location>
        <begin position="713"/>
        <end position="751"/>
    </location>
</feature>
<dbReference type="AlphaFoldDB" id="A0AAN9UKV3"/>
<comment type="subcellular location">
    <subcellularLocation>
        <location evidence="2">Cytoplasm</location>
    </subcellularLocation>
    <subcellularLocation>
        <location evidence="1">Nucleus</location>
    </subcellularLocation>
</comment>
<gene>
    <name evidence="13" type="primary">cbc1_1</name>
    <name evidence="13" type="ORF">SLS62_008142</name>
</gene>
<dbReference type="Proteomes" id="UP001320420">
    <property type="component" value="Unassembled WGS sequence"/>
</dbReference>
<evidence type="ECO:0000313" key="13">
    <source>
        <dbReference type="EMBL" id="KAK7749398.1"/>
    </source>
</evidence>